<dbReference type="AlphaFoldDB" id="A0A8S1LLV3"/>
<sequence>MKSGLTLIIVLALIQITKQDCFRQSNSFLKRNHQNVLSYQAGALISSKLKNGFNNGNNGVCLRDNLYKILNDGLPYTACGKGQSISIRLLQKYLLNTLKIWLWDYGFSEGDRYYNITVYAILNQGKKNIYVSNSENPAISQMTIQFQEQYVDEFEVVNVDGNTFNQGLHIIKVEAYYKFY</sequence>
<evidence type="ECO:0008006" key="4">
    <source>
        <dbReference type="Google" id="ProtNLM"/>
    </source>
</evidence>
<comment type="caution">
    <text evidence="2">The sequence shown here is derived from an EMBL/GenBank/DDBJ whole genome shotgun (WGS) entry which is preliminary data.</text>
</comment>
<gene>
    <name evidence="2" type="ORF">PPRIM_AZ9-3.1.T0400291</name>
</gene>
<evidence type="ECO:0000313" key="2">
    <source>
        <dbReference type="EMBL" id="CAD8067405.1"/>
    </source>
</evidence>
<feature type="signal peptide" evidence="1">
    <location>
        <begin position="1"/>
        <end position="19"/>
    </location>
</feature>
<dbReference type="EMBL" id="CAJJDM010000039">
    <property type="protein sequence ID" value="CAD8067405.1"/>
    <property type="molecule type" value="Genomic_DNA"/>
</dbReference>
<name>A0A8S1LLV3_PARPR</name>
<evidence type="ECO:0000256" key="1">
    <source>
        <dbReference type="SAM" id="SignalP"/>
    </source>
</evidence>
<proteinExistence type="predicted"/>
<keyword evidence="1" id="KW-0732">Signal</keyword>
<evidence type="ECO:0000313" key="3">
    <source>
        <dbReference type="Proteomes" id="UP000688137"/>
    </source>
</evidence>
<keyword evidence="3" id="KW-1185">Reference proteome</keyword>
<protein>
    <recommendedName>
        <fullName evidence="4">Transmembrane protein</fullName>
    </recommendedName>
</protein>
<reference evidence="2" key="1">
    <citation type="submission" date="2021-01" db="EMBL/GenBank/DDBJ databases">
        <authorList>
            <consortium name="Genoscope - CEA"/>
            <person name="William W."/>
        </authorList>
    </citation>
    <scope>NUCLEOTIDE SEQUENCE</scope>
</reference>
<dbReference type="OMA" id="RYYNITV"/>
<organism evidence="2 3">
    <name type="scientific">Paramecium primaurelia</name>
    <dbReference type="NCBI Taxonomy" id="5886"/>
    <lineage>
        <taxon>Eukaryota</taxon>
        <taxon>Sar</taxon>
        <taxon>Alveolata</taxon>
        <taxon>Ciliophora</taxon>
        <taxon>Intramacronucleata</taxon>
        <taxon>Oligohymenophorea</taxon>
        <taxon>Peniculida</taxon>
        <taxon>Parameciidae</taxon>
        <taxon>Paramecium</taxon>
    </lineage>
</organism>
<feature type="chain" id="PRO_5035806381" description="Transmembrane protein" evidence="1">
    <location>
        <begin position="20"/>
        <end position="180"/>
    </location>
</feature>
<dbReference type="Proteomes" id="UP000688137">
    <property type="component" value="Unassembled WGS sequence"/>
</dbReference>
<accession>A0A8S1LLV3</accession>